<evidence type="ECO:0000259" key="3">
    <source>
        <dbReference type="PROSITE" id="PS50893"/>
    </source>
</evidence>
<keyword evidence="1" id="KW-0547">Nucleotide-binding</keyword>
<keyword evidence="2 4" id="KW-0067">ATP-binding</keyword>
<dbReference type="InterPro" id="IPR017871">
    <property type="entry name" value="ABC_transporter-like_CS"/>
</dbReference>
<evidence type="ECO:0000313" key="4">
    <source>
        <dbReference type="EMBL" id="QFR48485.1"/>
    </source>
</evidence>
<dbReference type="InterPro" id="IPR003593">
    <property type="entry name" value="AAA+_ATPase"/>
</dbReference>
<protein>
    <submittedName>
        <fullName evidence="4">ATP-binding cassette domain-containing protein</fullName>
    </submittedName>
</protein>
<keyword evidence="5" id="KW-1185">Reference proteome</keyword>
<dbReference type="PANTHER" id="PTHR42798:SF2">
    <property type="entry name" value="ABC TRANSPORTER ATP-BINDING PROTEIN MG467-RELATED"/>
    <property type="match status" value="1"/>
</dbReference>
<gene>
    <name evidence="4" type="ORF">FJR48_01585</name>
</gene>
<dbReference type="SUPFAM" id="SSF52540">
    <property type="entry name" value="P-loop containing nucleoside triphosphate hydrolases"/>
    <property type="match status" value="1"/>
</dbReference>
<dbReference type="Proteomes" id="UP000326944">
    <property type="component" value="Chromosome"/>
</dbReference>
<evidence type="ECO:0000256" key="1">
    <source>
        <dbReference type="ARBA" id="ARBA00022741"/>
    </source>
</evidence>
<evidence type="ECO:0000313" key="5">
    <source>
        <dbReference type="Proteomes" id="UP000326944"/>
    </source>
</evidence>
<dbReference type="RefSeq" id="WP_152306428.1">
    <property type="nucleotide sequence ID" value="NZ_CP043617.1"/>
</dbReference>
<dbReference type="GO" id="GO:0005524">
    <property type="term" value="F:ATP binding"/>
    <property type="evidence" value="ECO:0007669"/>
    <property type="project" value="UniProtKB-KW"/>
</dbReference>
<dbReference type="GO" id="GO:0016887">
    <property type="term" value="F:ATP hydrolysis activity"/>
    <property type="evidence" value="ECO:0007669"/>
    <property type="project" value="InterPro"/>
</dbReference>
<dbReference type="PROSITE" id="PS00211">
    <property type="entry name" value="ABC_TRANSPORTER_1"/>
    <property type="match status" value="1"/>
</dbReference>
<dbReference type="Pfam" id="PF00005">
    <property type="entry name" value="ABC_tran"/>
    <property type="match status" value="1"/>
</dbReference>
<dbReference type="PROSITE" id="PS50893">
    <property type="entry name" value="ABC_TRANSPORTER_2"/>
    <property type="match status" value="1"/>
</dbReference>
<accession>A0A5P8NYG9</accession>
<dbReference type="AlphaFoldDB" id="A0A5P8NYG9"/>
<dbReference type="KEGG" id="sulg:FJR48_01585"/>
<sequence length="214" mass="24156">MNLLKANNLSHSFDTELFSNVSLNLDAKQSMAIIGLSGSGKSTLLNILSTLLVPSEGEVYLFGKNVTSMKEKELERVKRKDLGLVFQQHYLFRGFSVEENLEISAILSDEDIDKKLLKRLGVENTLQQKVTELSGGQQQRISIARVLTKKPKILFVDEPTGNLDNVTGDEVKKIFFDYIDEEEAGMVLVTHNEEFAMDCNIVYKLQNKELVRVK</sequence>
<organism evidence="4 5">
    <name type="scientific">Sulfurimonas lithotrophica</name>
    <dbReference type="NCBI Taxonomy" id="2590022"/>
    <lineage>
        <taxon>Bacteria</taxon>
        <taxon>Pseudomonadati</taxon>
        <taxon>Campylobacterota</taxon>
        <taxon>Epsilonproteobacteria</taxon>
        <taxon>Campylobacterales</taxon>
        <taxon>Sulfurimonadaceae</taxon>
        <taxon>Sulfurimonas</taxon>
    </lineage>
</organism>
<dbReference type="PANTHER" id="PTHR42798">
    <property type="entry name" value="LIPOPROTEIN-RELEASING SYSTEM ATP-BINDING PROTEIN LOLD"/>
    <property type="match status" value="1"/>
</dbReference>
<proteinExistence type="predicted"/>
<dbReference type="InterPro" id="IPR027417">
    <property type="entry name" value="P-loop_NTPase"/>
</dbReference>
<dbReference type="Gene3D" id="3.40.50.300">
    <property type="entry name" value="P-loop containing nucleotide triphosphate hydrolases"/>
    <property type="match status" value="1"/>
</dbReference>
<dbReference type="InterPro" id="IPR003439">
    <property type="entry name" value="ABC_transporter-like_ATP-bd"/>
</dbReference>
<dbReference type="OrthoDB" id="9814623at2"/>
<feature type="domain" description="ABC transporter" evidence="3">
    <location>
        <begin position="1"/>
        <end position="213"/>
    </location>
</feature>
<reference evidence="4 5" key="1">
    <citation type="submission" date="2019-09" db="EMBL/GenBank/DDBJ databases">
        <title>Sulfurimonas gotlandica sp. nov., a chemoautotrophic and psychrotolerant epsilonproteobacterium isolated from a pelagic redoxcline, and an emended description of the genus Sulfurimonas.</title>
        <authorList>
            <person name="Wang S."/>
            <person name="Jiang L."/>
            <person name="Shao S."/>
        </authorList>
    </citation>
    <scope>NUCLEOTIDE SEQUENCE [LARGE SCALE GENOMIC DNA]</scope>
    <source>
        <strain evidence="4 5">GYSZ_1</strain>
    </source>
</reference>
<dbReference type="SMART" id="SM00382">
    <property type="entry name" value="AAA"/>
    <property type="match status" value="1"/>
</dbReference>
<name>A0A5P8NYG9_9BACT</name>
<evidence type="ECO:0000256" key="2">
    <source>
        <dbReference type="ARBA" id="ARBA00022840"/>
    </source>
</evidence>
<dbReference type="EMBL" id="CP043617">
    <property type="protein sequence ID" value="QFR48485.1"/>
    <property type="molecule type" value="Genomic_DNA"/>
</dbReference>